<proteinExistence type="predicted"/>
<keyword evidence="2" id="KW-1185">Reference proteome</keyword>
<reference evidence="1 2" key="1">
    <citation type="journal article" date="2022" name="Int. J. Syst. Evol. Microbiol.">
        <title>Miniphocaeibacter halophilus sp. nov., an ammonium-tolerant acetate-producing bacterium isolated from a biogas system.</title>
        <authorList>
            <person name="Schnurer A."/>
            <person name="Singh A."/>
            <person name="Bi S."/>
            <person name="Qiao W."/>
            <person name="Westerholm M."/>
        </authorList>
    </citation>
    <scope>NUCLEOTIDE SEQUENCE [LARGE SCALE GENOMIC DNA]</scope>
    <source>
        <strain evidence="1 2">AMB_01</strain>
    </source>
</reference>
<dbReference type="Proteomes" id="UP000595814">
    <property type="component" value="Chromosome"/>
</dbReference>
<protein>
    <submittedName>
        <fullName evidence="1">GTP pyrophosphokinase family protein</fullName>
    </submittedName>
</protein>
<dbReference type="EMBL" id="CP066744">
    <property type="protein sequence ID" value="QQK08677.1"/>
    <property type="molecule type" value="Genomic_DNA"/>
</dbReference>
<name>A0AC61MSV7_9FIRM</name>
<evidence type="ECO:0000313" key="1">
    <source>
        <dbReference type="EMBL" id="QQK08677.1"/>
    </source>
</evidence>
<evidence type="ECO:0000313" key="2">
    <source>
        <dbReference type="Proteomes" id="UP000595814"/>
    </source>
</evidence>
<sequence length="211" mass="25049">MELDYINNEEYLDFYKENLPYIEKTMKSIYEIIKISGEDYSSFEDRNPVEHIKYRVKHPQSAREKLIKLEYEPTSDNAMKYLHDICGFRIICTFISDVEFIVKKIKEIEDVKIVVEKDYINKPKSNGYRSYHIIIMLPIEIDGNIKNIYVEAQIRTIAMDCWASLEHQLMYKKDIQNKELFKEELKKCADEMATTDLNLETIMSFIKNEGA</sequence>
<gene>
    <name evidence="1" type="ORF">JFY71_03810</name>
</gene>
<organism evidence="1 2">
    <name type="scientific">Miniphocaeibacter halophilus</name>
    <dbReference type="NCBI Taxonomy" id="2931922"/>
    <lineage>
        <taxon>Bacteria</taxon>
        <taxon>Bacillati</taxon>
        <taxon>Bacillota</taxon>
        <taxon>Tissierellia</taxon>
        <taxon>Tissierellales</taxon>
        <taxon>Peptoniphilaceae</taxon>
        <taxon>Miniphocaeibacter</taxon>
    </lineage>
</organism>
<accession>A0AC61MSV7</accession>